<evidence type="ECO:0000256" key="1">
    <source>
        <dbReference type="ARBA" id="ARBA00022553"/>
    </source>
</evidence>
<evidence type="ECO:0000259" key="10">
    <source>
        <dbReference type="PROSITE" id="PS51755"/>
    </source>
</evidence>
<dbReference type="GO" id="GO:0000976">
    <property type="term" value="F:transcription cis-regulatory region binding"/>
    <property type="evidence" value="ECO:0007669"/>
    <property type="project" value="TreeGrafter"/>
</dbReference>
<keyword evidence="3" id="KW-0805">Transcription regulation</keyword>
<evidence type="ECO:0000259" key="9">
    <source>
        <dbReference type="PROSITE" id="PS50110"/>
    </source>
</evidence>
<protein>
    <submittedName>
        <fullName evidence="11">Two-component system, OmpR family, phosphate regulon response regulator OmpR</fullName>
    </submittedName>
</protein>
<dbReference type="InterPro" id="IPR001867">
    <property type="entry name" value="OmpR/PhoB-type_DNA-bd"/>
</dbReference>
<feature type="region of interest" description="Disordered" evidence="8">
    <location>
        <begin position="1"/>
        <end position="31"/>
    </location>
</feature>
<dbReference type="GO" id="GO:0032993">
    <property type="term" value="C:protein-DNA complex"/>
    <property type="evidence" value="ECO:0007669"/>
    <property type="project" value="TreeGrafter"/>
</dbReference>
<dbReference type="CDD" id="cd17574">
    <property type="entry name" value="REC_OmpR"/>
    <property type="match status" value="1"/>
</dbReference>
<evidence type="ECO:0000256" key="7">
    <source>
        <dbReference type="PROSITE-ProRule" id="PRU01091"/>
    </source>
</evidence>
<dbReference type="GO" id="GO:0005829">
    <property type="term" value="C:cytosol"/>
    <property type="evidence" value="ECO:0007669"/>
    <property type="project" value="TreeGrafter"/>
</dbReference>
<dbReference type="InterPro" id="IPR016032">
    <property type="entry name" value="Sig_transdc_resp-reg_C-effctor"/>
</dbReference>
<evidence type="ECO:0000256" key="5">
    <source>
        <dbReference type="ARBA" id="ARBA00023163"/>
    </source>
</evidence>
<evidence type="ECO:0000313" key="11">
    <source>
        <dbReference type="EMBL" id="SHN65324.1"/>
    </source>
</evidence>
<evidence type="ECO:0000313" key="12">
    <source>
        <dbReference type="Proteomes" id="UP000184066"/>
    </source>
</evidence>
<sequence>MSGRPFGAAGAAESGTSSGASSGASSDASRPGAHLLVVDDDERIRALLRRYLARSGFYVTGARDAAHARRLLEGLAFDLLIVDVMMPGEDGLSLVASLRPRIATPVLLLTARGAAQDRIRGLEAGADDYLAKPFEPRELLLRIHAILRRAAPPEPAPEPPRVLSLGEVRYDVGRGELWRGEERIRLTATEGALLRVLAAAAHEPVDRATLLAELDDAQERAVDVQITRLRRKIEPDPKAPRYIQTVRGAGYMLTPD</sequence>
<dbReference type="PANTHER" id="PTHR48111">
    <property type="entry name" value="REGULATOR OF RPOS"/>
    <property type="match status" value="1"/>
</dbReference>
<dbReference type="EMBL" id="FRDL01000004">
    <property type="protein sequence ID" value="SHN65324.1"/>
    <property type="molecule type" value="Genomic_DNA"/>
</dbReference>
<feature type="domain" description="OmpR/PhoB-type" evidence="10">
    <location>
        <begin position="160"/>
        <end position="255"/>
    </location>
</feature>
<dbReference type="SUPFAM" id="SSF52172">
    <property type="entry name" value="CheY-like"/>
    <property type="match status" value="1"/>
</dbReference>
<feature type="compositionally biased region" description="Low complexity" evidence="8">
    <location>
        <begin position="7"/>
        <end position="31"/>
    </location>
</feature>
<dbReference type="PROSITE" id="PS51755">
    <property type="entry name" value="OMPR_PHOB"/>
    <property type="match status" value="1"/>
</dbReference>
<keyword evidence="1 6" id="KW-0597">Phosphoprotein</keyword>
<dbReference type="Pfam" id="PF00486">
    <property type="entry name" value="Trans_reg_C"/>
    <property type="match status" value="1"/>
</dbReference>
<evidence type="ECO:0000256" key="4">
    <source>
        <dbReference type="ARBA" id="ARBA00023125"/>
    </source>
</evidence>
<dbReference type="Pfam" id="PF00072">
    <property type="entry name" value="Response_reg"/>
    <property type="match status" value="1"/>
</dbReference>
<dbReference type="Gene3D" id="6.10.250.690">
    <property type="match status" value="1"/>
</dbReference>
<name>A0A1M7T3V1_9RHOB</name>
<dbReference type="PANTHER" id="PTHR48111:SF4">
    <property type="entry name" value="DNA-BINDING DUAL TRANSCRIPTIONAL REGULATOR OMPR"/>
    <property type="match status" value="1"/>
</dbReference>
<dbReference type="AlphaFoldDB" id="A0A1M7T3V1"/>
<feature type="domain" description="Response regulatory" evidence="9">
    <location>
        <begin position="34"/>
        <end position="147"/>
    </location>
</feature>
<evidence type="ECO:0000256" key="8">
    <source>
        <dbReference type="SAM" id="MobiDB-lite"/>
    </source>
</evidence>
<evidence type="ECO:0000256" key="2">
    <source>
        <dbReference type="ARBA" id="ARBA00023012"/>
    </source>
</evidence>
<gene>
    <name evidence="11" type="ORF">SAMN05216200_10496</name>
</gene>
<dbReference type="InterPro" id="IPR036388">
    <property type="entry name" value="WH-like_DNA-bd_sf"/>
</dbReference>
<organism evidence="11 12">
    <name type="scientific">Oceanicella actignis</name>
    <dbReference type="NCBI Taxonomy" id="1189325"/>
    <lineage>
        <taxon>Bacteria</taxon>
        <taxon>Pseudomonadati</taxon>
        <taxon>Pseudomonadota</taxon>
        <taxon>Alphaproteobacteria</taxon>
        <taxon>Rhodobacterales</taxon>
        <taxon>Paracoccaceae</taxon>
        <taxon>Oceanicella</taxon>
    </lineage>
</organism>
<dbReference type="STRING" id="1189325.SAMN04488119_10496"/>
<reference evidence="11 12" key="1">
    <citation type="submission" date="2016-12" db="EMBL/GenBank/DDBJ databases">
        <authorList>
            <person name="Song W.-J."/>
            <person name="Kurnit D.M."/>
        </authorList>
    </citation>
    <scope>NUCLEOTIDE SEQUENCE [LARGE SCALE GENOMIC DNA]</scope>
    <source>
        <strain evidence="11 12">CGMCC 1.10808</strain>
    </source>
</reference>
<dbReference type="SMART" id="SM00448">
    <property type="entry name" value="REC"/>
    <property type="match status" value="1"/>
</dbReference>
<dbReference type="Proteomes" id="UP000184066">
    <property type="component" value="Unassembled WGS sequence"/>
</dbReference>
<feature type="modified residue" description="4-aspartylphosphate" evidence="6">
    <location>
        <position position="83"/>
    </location>
</feature>
<keyword evidence="4 7" id="KW-0238">DNA-binding</keyword>
<dbReference type="Gene3D" id="1.10.10.10">
    <property type="entry name" value="Winged helix-like DNA-binding domain superfamily/Winged helix DNA-binding domain"/>
    <property type="match status" value="1"/>
</dbReference>
<dbReference type="InterPro" id="IPR039420">
    <property type="entry name" value="WalR-like"/>
</dbReference>
<dbReference type="InterPro" id="IPR011006">
    <property type="entry name" value="CheY-like_superfamily"/>
</dbReference>
<dbReference type="Gene3D" id="3.40.50.2300">
    <property type="match status" value="1"/>
</dbReference>
<dbReference type="GO" id="GO:0006355">
    <property type="term" value="P:regulation of DNA-templated transcription"/>
    <property type="evidence" value="ECO:0007669"/>
    <property type="project" value="InterPro"/>
</dbReference>
<accession>A0A1M7T3V1</accession>
<dbReference type="OrthoDB" id="9802426at2"/>
<dbReference type="InterPro" id="IPR001789">
    <property type="entry name" value="Sig_transdc_resp-reg_receiver"/>
</dbReference>
<evidence type="ECO:0000256" key="3">
    <source>
        <dbReference type="ARBA" id="ARBA00023015"/>
    </source>
</evidence>
<dbReference type="RefSeq" id="WP_083581243.1">
    <property type="nucleotide sequence ID" value="NZ_FOHL01000004.1"/>
</dbReference>
<dbReference type="PROSITE" id="PS50110">
    <property type="entry name" value="RESPONSE_REGULATORY"/>
    <property type="match status" value="1"/>
</dbReference>
<keyword evidence="12" id="KW-1185">Reference proteome</keyword>
<feature type="DNA-binding region" description="OmpR/PhoB-type" evidence="7">
    <location>
        <begin position="160"/>
        <end position="255"/>
    </location>
</feature>
<keyword evidence="5" id="KW-0804">Transcription</keyword>
<dbReference type="SUPFAM" id="SSF46894">
    <property type="entry name" value="C-terminal effector domain of the bipartite response regulators"/>
    <property type="match status" value="1"/>
</dbReference>
<proteinExistence type="predicted"/>
<evidence type="ECO:0000256" key="6">
    <source>
        <dbReference type="PROSITE-ProRule" id="PRU00169"/>
    </source>
</evidence>
<dbReference type="GO" id="GO:0000156">
    <property type="term" value="F:phosphorelay response regulator activity"/>
    <property type="evidence" value="ECO:0007669"/>
    <property type="project" value="TreeGrafter"/>
</dbReference>
<dbReference type="SMART" id="SM00862">
    <property type="entry name" value="Trans_reg_C"/>
    <property type="match status" value="1"/>
</dbReference>
<dbReference type="CDD" id="cd00383">
    <property type="entry name" value="trans_reg_C"/>
    <property type="match status" value="1"/>
</dbReference>
<keyword evidence="2" id="KW-0902">Two-component regulatory system</keyword>